<dbReference type="EMBL" id="QMAP01000008">
    <property type="protein sequence ID" value="RXI47604.1"/>
    <property type="molecule type" value="Genomic_DNA"/>
</dbReference>
<dbReference type="Gene3D" id="3.30.420.10">
    <property type="entry name" value="Ribonuclease H-like superfamily/Ribonuclease H"/>
    <property type="match status" value="1"/>
</dbReference>
<evidence type="ECO:0000256" key="14">
    <source>
        <dbReference type="HAMAP-Rule" id="MF_00052"/>
    </source>
</evidence>
<evidence type="ECO:0000256" key="3">
    <source>
        <dbReference type="ARBA" id="ARBA00004065"/>
    </source>
</evidence>
<dbReference type="SMR" id="A0A4Q0VCT0"/>
<keyword evidence="11 14" id="KW-0255">Endonuclease</keyword>
<proteinExistence type="inferred from homology"/>
<dbReference type="SUPFAM" id="SSF53098">
    <property type="entry name" value="Ribonuclease H-like"/>
    <property type="match status" value="1"/>
</dbReference>
<evidence type="ECO:0000256" key="12">
    <source>
        <dbReference type="ARBA" id="ARBA00022801"/>
    </source>
</evidence>
<protein>
    <recommendedName>
        <fullName evidence="7 14">Ribonuclease HII</fullName>
        <shortName evidence="14">RNase HII</shortName>
        <ecNumber evidence="6 14">3.1.26.4</ecNumber>
    </recommendedName>
</protein>
<dbReference type="Proteomes" id="UP001321763">
    <property type="component" value="Chromosome"/>
</dbReference>
<dbReference type="GO" id="GO:0043137">
    <property type="term" value="P:DNA replication, removal of RNA primer"/>
    <property type="evidence" value="ECO:0007669"/>
    <property type="project" value="TreeGrafter"/>
</dbReference>
<dbReference type="EMBL" id="AP026818">
    <property type="protein sequence ID" value="BDR80856.1"/>
    <property type="molecule type" value="Genomic_DNA"/>
</dbReference>
<sequence>MEKEIYKMDFNDMTFKDIKDIVDGMKKVENIECLIYINDILMKDKRKTVQNLSQSINKFICRREEEIVRLKKMYDFDKKFANNVLIAGVDEVGRGPLAGPIVAAAVILDLNYKNHNDLFYGLKDSKKLRAKERENLSHIIKDKALYYNIFELDNHMIDTSGIAWCNNEVLKKSTLGLEVTPGIVISDGFSIKNINIKNEYIIKGDAKSASIAAASIIAKVYRDKKMEEYSKIYPHYGFEKNSGYGTDEHTKALKKYGPCPIHRMSFLSNYI</sequence>
<dbReference type="GO" id="GO:0003723">
    <property type="term" value="F:RNA binding"/>
    <property type="evidence" value="ECO:0007669"/>
    <property type="project" value="UniProtKB-UniRule"/>
</dbReference>
<dbReference type="PROSITE" id="PS51975">
    <property type="entry name" value="RNASE_H_2"/>
    <property type="match status" value="1"/>
</dbReference>
<dbReference type="CDD" id="cd07182">
    <property type="entry name" value="RNase_HII_bacteria_HII_like"/>
    <property type="match status" value="1"/>
</dbReference>
<evidence type="ECO:0000256" key="11">
    <source>
        <dbReference type="ARBA" id="ARBA00022759"/>
    </source>
</evidence>
<evidence type="ECO:0000256" key="1">
    <source>
        <dbReference type="ARBA" id="ARBA00000077"/>
    </source>
</evidence>
<evidence type="ECO:0000256" key="7">
    <source>
        <dbReference type="ARBA" id="ARBA00019179"/>
    </source>
</evidence>
<keyword evidence="9 14" id="KW-0540">Nuclease</keyword>
<dbReference type="PANTHER" id="PTHR10954">
    <property type="entry name" value="RIBONUCLEASE H2 SUBUNIT A"/>
    <property type="match status" value="1"/>
</dbReference>
<feature type="binding site" evidence="14 15">
    <location>
        <position position="187"/>
    </location>
    <ligand>
        <name>a divalent metal cation</name>
        <dbReference type="ChEBI" id="CHEBI:60240"/>
    </ligand>
</feature>
<organism evidence="19 20">
    <name type="scientific">Clostridium tetani</name>
    <dbReference type="NCBI Taxonomy" id="1513"/>
    <lineage>
        <taxon>Bacteria</taxon>
        <taxon>Bacillati</taxon>
        <taxon>Bacillota</taxon>
        <taxon>Clostridia</taxon>
        <taxon>Eubacteriales</taxon>
        <taxon>Clostridiaceae</taxon>
        <taxon>Clostridium</taxon>
    </lineage>
</organism>
<feature type="domain" description="RNase H type-2" evidence="17">
    <location>
        <begin position="84"/>
        <end position="271"/>
    </location>
</feature>
<dbReference type="PANTHER" id="PTHR10954:SF18">
    <property type="entry name" value="RIBONUCLEASE HII"/>
    <property type="match status" value="1"/>
</dbReference>
<dbReference type="InterPro" id="IPR036397">
    <property type="entry name" value="RNaseH_sf"/>
</dbReference>
<dbReference type="NCBIfam" id="NF000594">
    <property type="entry name" value="PRK00015.1-1"/>
    <property type="match status" value="1"/>
</dbReference>
<comment type="cofactor">
    <cofactor evidence="2">
        <name>Mg(2+)</name>
        <dbReference type="ChEBI" id="CHEBI:18420"/>
    </cofactor>
</comment>
<evidence type="ECO:0000256" key="4">
    <source>
        <dbReference type="ARBA" id="ARBA00004496"/>
    </source>
</evidence>
<dbReference type="OMA" id="YPTKLHL"/>
<evidence type="ECO:0000313" key="18">
    <source>
        <dbReference type="EMBL" id="BDR80856.1"/>
    </source>
</evidence>
<dbReference type="InterPro" id="IPR022898">
    <property type="entry name" value="RNase_HII"/>
</dbReference>
<dbReference type="AlphaFoldDB" id="A0A4Q0VCT0"/>
<dbReference type="HAMAP" id="MF_00052_B">
    <property type="entry name" value="RNase_HII_B"/>
    <property type="match status" value="1"/>
</dbReference>
<evidence type="ECO:0000256" key="15">
    <source>
        <dbReference type="PROSITE-ProRule" id="PRU01319"/>
    </source>
</evidence>
<evidence type="ECO:0000256" key="6">
    <source>
        <dbReference type="ARBA" id="ARBA00012180"/>
    </source>
</evidence>
<comment type="cofactor">
    <cofactor evidence="14 15">
        <name>Mn(2+)</name>
        <dbReference type="ChEBI" id="CHEBI:29035"/>
    </cofactor>
    <cofactor evidence="14 15">
        <name>Mg(2+)</name>
        <dbReference type="ChEBI" id="CHEBI:18420"/>
    </cofactor>
    <text evidence="14 15">Manganese or magnesium. Binds 1 divalent metal ion per monomer in the absence of substrate. May bind a second metal ion after substrate binding.</text>
</comment>
<dbReference type="InterPro" id="IPR012337">
    <property type="entry name" value="RNaseH-like_sf"/>
</dbReference>
<evidence type="ECO:0000313" key="21">
    <source>
        <dbReference type="Proteomes" id="UP001321763"/>
    </source>
</evidence>
<dbReference type="GO" id="GO:0005737">
    <property type="term" value="C:cytoplasm"/>
    <property type="evidence" value="ECO:0007669"/>
    <property type="project" value="UniProtKB-SubCell"/>
</dbReference>
<keyword evidence="8 14" id="KW-0963">Cytoplasm</keyword>
<keyword evidence="13 14" id="KW-0464">Manganese</keyword>
<evidence type="ECO:0000256" key="16">
    <source>
        <dbReference type="RuleBase" id="RU003515"/>
    </source>
</evidence>
<accession>A0A4Q0VCT0</accession>
<dbReference type="Proteomes" id="UP000290921">
    <property type="component" value="Unassembled WGS sequence"/>
</dbReference>
<evidence type="ECO:0000256" key="9">
    <source>
        <dbReference type="ARBA" id="ARBA00022722"/>
    </source>
</evidence>
<feature type="binding site" evidence="14 15">
    <location>
        <position position="91"/>
    </location>
    <ligand>
        <name>a divalent metal cation</name>
        <dbReference type="ChEBI" id="CHEBI:60240"/>
    </ligand>
</feature>
<comment type="catalytic activity">
    <reaction evidence="1 14 15 16">
        <text>Endonucleolytic cleavage to 5'-phosphomonoester.</text>
        <dbReference type="EC" id="3.1.26.4"/>
    </reaction>
</comment>
<dbReference type="GO" id="GO:0004523">
    <property type="term" value="F:RNA-DNA hybrid ribonuclease activity"/>
    <property type="evidence" value="ECO:0007669"/>
    <property type="project" value="UniProtKB-UniRule"/>
</dbReference>
<evidence type="ECO:0000256" key="10">
    <source>
        <dbReference type="ARBA" id="ARBA00022723"/>
    </source>
</evidence>
<reference evidence="19 20" key="1">
    <citation type="submission" date="2018-06" db="EMBL/GenBank/DDBJ databases">
        <title>Genome conservation of Clostridium tetani.</title>
        <authorList>
            <person name="Bruggemann H."/>
            <person name="Popoff M.R."/>
        </authorList>
    </citation>
    <scope>NUCLEOTIDE SEQUENCE [LARGE SCALE GENOMIC DNA]</scope>
    <source>
        <strain evidence="19 20">2017.061</strain>
    </source>
</reference>
<dbReference type="NCBIfam" id="NF000595">
    <property type="entry name" value="PRK00015.1-3"/>
    <property type="match status" value="1"/>
</dbReference>
<comment type="similarity">
    <text evidence="5 14 16">Belongs to the RNase HII family.</text>
</comment>
<evidence type="ECO:0000313" key="20">
    <source>
        <dbReference type="Proteomes" id="UP000290921"/>
    </source>
</evidence>
<dbReference type="GO" id="GO:0030145">
    <property type="term" value="F:manganese ion binding"/>
    <property type="evidence" value="ECO:0007669"/>
    <property type="project" value="UniProtKB-UniRule"/>
</dbReference>
<comment type="function">
    <text evidence="3 14 16">Endonuclease that specifically degrades the RNA of RNA-DNA hybrids.</text>
</comment>
<evidence type="ECO:0000256" key="2">
    <source>
        <dbReference type="ARBA" id="ARBA00001946"/>
    </source>
</evidence>
<comment type="subcellular location">
    <subcellularLocation>
        <location evidence="4 14">Cytoplasm</location>
    </subcellularLocation>
</comment>
<evidence type="ECO:0000259" key="17">
    <source>
        <dbReference type="PROSITE" id="PS51975"/>
    </source>
</evidence>
<keyword evidence="10 14" id="KW-0479">Metal-binding</keyword>
<reference evidence="18 21" key="2">
    <citation type="submission" date="2022-09" db="EMBL/GenBank/DDBJ databases">
        <title>complete genome sequences of Clostridium tetani str. KHSU-234311-028 isolated from soil.</title>
        <authorList>
            <person name="Sekizuka T."/>
            <person name="Shitada C."/>
            <person name="Takahashi M."/>
            <person name="Kuroda M."/>
        </authorList>
    </citation>
    <scope>NUCLEOTIDE SEQUENCE [LARGE SCALE GENOMIC DNA]</scope>
    <source>
        <strain evidence="18 21">KHSU-234311-028</strain>
    </source>
</reference>
<dbReference type="GO" id="GO:0006298">
    <property type="term" value="P:mismatch repair"/>
    <property type="evidence" value="ECO:0007669"/>
    <property type="project" value="TreeGrafter"/>
</dbReference>
<dbReference type="EC" id="3.1.26.4" evidence="6 14"/>
<name>A0A4Q0VCT0_CLOTA</name>
<evidence type="ECO:0000256" key="8">
    <source>
        <dbReference type="ARBA" id="ARBA00022490"/>
    </source>
</evidence>
<evidence type="ECO:0000313" key="19">
    <source>
        <dbReference type="EMBL" id="RXI47604.1"/>
    </source>
</evidence>
<keyword evidence="12 14" id="KW-0378">Hydrolase</keyword>
<evidence type="ECO:0000256" key="13">
    <source>
        <dbReference type="ARBA" id="ARBA00023211"/>
    </source>
</evidence>
<evidence type="ECO:0000256" key="5">
    <source>
        <dbReference type="ARBA" id="ARBA00007383"/>
    </source>
</evidence>
<dbReference type="InterPro" id="IPR024567">
    <property type="entry name" value="RNase_HII/HIII_dom"/>
</dbReference>
<feature type="binding site" evidence="14 15">
    <location>
        <position position="90"/>
    </location>
    <ligand>
        <name>a divalent metal cation</name>
        <dbReference type="ChEBI" id="CHEBI:60240"/>
    </ligand>
</feature>
<dbReference type="Pfam" id="PF01351">
    <property type="entry name" value="RNase_HII"/>
    <property type="match status" value="1"/>
</dbReference>
<dbReference type="GO" id="GO:0032299">
    <property type="term" value="C:ribonuclease H2 complex"/>
    <property type="evidence" value="ECO:0007669"/>
    <property type="project" value="TreeGrafter"/>
</dbReference>
<dbReference type="InterPro" id="IPR001352">
    <property type="entry name" value="RNase_HII/HIII"/>
</dbReference>
<gene>
    <name evidence="14 18" type="primary">rnhB</name>
    <name evidence="19" type="ORF">DP130_09835</name>
    <name evidence="18" type="ORF">K234311028_11020</name>
</gene>